<evidence type="ECO:0000313" key="1">
    <source>
        <dbReference type="EMBL" id="SDL78126.1"/>
    </source>
</evidence>
<accession>A0A1G9MV03</accession>
<dbReference type="RefSeq" id="WP_084339500.1">
    <property type="nucleotide sequence ID" value="NZ_FNFD01000030.1"/>
</dbReference>
<dbReference type="EMBL" id="FNFD01000030">
    <property type="protein sequence ID" value="SDL78126.1"/>
    <property type="molecule type" value="Genomic_DNA"/>
</dbReference>
<sequence length="84" mass="9264">MPDYRPLPTFAANGRPVLFVDADLAVDEPYEAGQQRLEAARRLALLFMCGEQPVEDGDAFAAVYLLLSDAAGLHEAAFQRARQR</sequence>
<protein>
    <submittedName>
        <fullName evidence="1">Uncharacterized protein</fullName>
    </submittedName>
</protein>
<name>A0A1G9MV03_9PSED</name>
<proteinExistence type="predicted"/>
<evidence type="ECO:0000313" key="2">
    <source>
        <dbReference type="Proteomes" id="UP000198706"/>
    </source>
</evidence>
<gene>
    <name evidence="1" type="ORF">SAMN05216186_13048</name>
</gene>
<organism evidence="1 2">
    <name type="scientific">Pseudomonas indica</name>
    <dbReference type="NCBI Taxonomy" id="137658"/>
    <lineage>
        <taxon>Bacteria</taxon>
        <taxon>Pseudomonadati</taxon>
        <taxon>Pseudomonadota</taxon>
        <taxon>Gammaproteobacteria</taxon>
        <taxon>Pseudomonadales</taxon>
        <taxon>Pseudomonadaceae</taxon>
        <taxon>Pseudomonas</taxon>
    </lineage>
</organism>
<keyword evidence="2" id="KW-1185">Reference proteome</keyword>
<reference evidence="1 2" key="1">
    <citation type="submission" date="2016-10" db="EMBL/GenBank/DDBJ databases">
        <authorList>
            <person name="de Groot N.N."/>
        </authorList>
    </citation>
    <scope>NUCLEOTIDE SEQUENCE [LARGE SCALE GENOMIC DNA]</scope>
    <source>
        <strain evidence="1 2">JCM 21544</strain>
    </source>
</reference>
<dbReference type="AlphaFoldDB" id="A0A1G9MV03"/>
<dbReference type="Proteomes" id="UP000198706">
    <property type="component" value="Unassembled WGS sequence"/>
</dbReference>